<reference evidence="2 3" key="1">
    <citation type="submission" date="2018-07" db="EMBL/GenBank/DDBJ databases">
        <title>Genomic Encyclopedia of Type Strains, Phase IV (KMG-IV): sequencing the most valuable type-strain genomes for metagenomic binning, comparative biology and taxonomic classification.</title>
        <authorList>
            <person name="Goeker M."/>
        </authorList>
    </citation>
    <scope>NUCLEOTIDE SEQUENCE [LARGE SCALE GENOMIC DNA]</scope>
    <source>
        <strain evidence="2 3">DSM 21410</strain>
    </source>
</reference>
<comment type="caution">
    <text evidence="2">The sequence shown here is derived from an EMBL/GenBank/DDBJ whole genome shotgun (WGS) entry which is preliminary data.</text>
</comment>
<dbReference type="GO" id="GO:0003995">
    <property type="term" value="F:acyl-CoA dehydrogenase activity"/>
    <property type="evidence" value="ECO:0007669"/>
    <property type="project" value="InterPro"/>
</dbReference>
<name>A0A369AAS7_9FLAO</name>
<gene>
    <name evidence="2" type="ORF">DES35_101691</name>
</gene>
<evidence type="ECO:0000256" key="1">
    <source>
        <dbReference type="ARBA" id="ARBA00022857"/>
    </source>
</evidence>
<dbReference type="AlphaFoldDB" id="A0A369AAS7"/>
<dbReference type="GO" id="GO:0008218">
    <property type="term" value="P:bioluminescence"/>
    <property type="evidence" value="ECO:0007669"/>
    <property type="project" value="InterPro"/>
</dbReference>
<accession>A0A369AAS7</accession>
<evidence type="ECO:0000313" key="3">
    <source>
        <dbReference type="Proteomes" id="UP000253517"/>
    </source>
</evidence>
<dbReference type="Pfam" id="PF05893">
    <property type="entry name" value="LuxC"/>
    <property type="match status" value="1"/>
</dbReference>
<keyword evidence="3" id="KW-1185">Reference proteome</keyword>
<dbReference type="RefSeq" id="WP_114365776.1">
    <property type="nucleotide sequence ID" value="NZ_BHZF01000001.1"/>
</dbReference>
<dbReference type="EMBL" id="QPJS01000001">
    <property type="protein sequence ID" value="RCX05406.1"/>
    <property type="molecule type" value="Genomic_DNA"/>
</dbReference>
<dbReference type="SUPFAM" id="SSF53720">
    <property type="entry name" value="ALDH-like"/>
    <property type="match status" value="1"/>
</dbReference>
<protein>
    <submittedName>
        <fullName evidence="2">Acyl-CoA reductase LuxC</fullName>
    </submittedName>
</protein>
<sequence>MTFGTKIQILSEFGKRLNKKIQSYYNRLESAELTPILQRASARNPWFTTDNVLYALKYWVDVLTEDRLEEWLNKYPNLSEVRSLEVGVVTAGNIPLVGLHDLICVYLSGHKALVKTSSDDPVLTHWFIQLLAEVDPHVNQQIRFIEKLEKFDAVIATGSNNSARYFEYYFGKVPHIIRKNRNSAAVITNETTDEELRLLADDVFRYFGLGCRSVSKLYLPDGFDLQRIFAAFYHWHPIIQHHRYASNYDYNRVVYLMSKEKILDNGFFILRPNGALASPVSVVHYEYYSDLPTLKSHLTSIKDQLQCVVGRSELATDDFGCSQRPSISKYADDVDTLAFLLSLH</sequence>
<evidence type="ECO:0000313" key="2">
    <source>
        <dbReference type="EMBL" id="RCX05406.1"/>
    </source>
</evidence>
<dbReference type="InterPro" id="IPR016161">
    <property type="entry name" value="Ald_DH/histidinol_DH"/>
</dbReference>
<dbReference type="InterPro" id="IPR008670">
    <property type="entry name" value="CoA_reduct_LuxC"/>
</dbReference>
<organism evidence="2 3">
    <name type="scientific">Schleiferia thermophila</name>
    <dbReference type="NCBI Taxonomy" id="884107"/>
    <lineage>
        <taxon>Bacteria</taxon>
        <taxon>Pseudomonadati</taxon>
        <taxon>Bacteroidota</taxon>
        <taxon>Flavobacteriia</taxon>
        <taxon>Flavobacteriales</taxon>
        <taxon>Schleiferiaceae</taxon>
        <taxon>Schleiferia</taxon>
    </lineage>
</organism>
<proteinExistence type="predicted"/>
<keyword evidence="1" id="KW-0521">NADP</keyword>
<dbReference type="Proteomes" id="UP000253517">
    <property type="component" value="Unassembled WGS sequence"/>
</dbReference>